<dbReference type="AlphaFoldDB" id="A0A1N6HMZ3"/>
<protein>
    <submittedName>
        <fullName evidence="1">Uncharacterized protein</fullName>
    </submittedName>
</protein>
<evidence type="ECO:0000313" key="1">
    <source>
        <dbReference type="EMBL" id="SIO21204.1"/>
    </source>
</evidence>
<organism evidence="1 2">
    <name type="scientific">Parasphingorhabdus marina DSM 22363</name>
    <dbReference type="NCBI Taxonomy" id="1123272"/>
    <lineage>
        <taxon>Bacteria</taxon>
        <taxon>Pseudomonadati</taxon>
        <taxon>Pseudomonadota</taxon>
        <taxon>Alphaproteobacteria</taxon>
        <taxon>Sphingomonadales</taxon>
        <taxon>Sphingomonadaceae</taxon>
        <taxon>Parasphingorhabdus</taxon>
    </lineage>
</organism>
<sequence length="142" mass="15111">MISNLLLSTAHVLSNARLIILAILSLGPGVTQAQAGTITCNVKITSVGTDPNGTVIPKLEGMGWPYMCNLTTGHATNAGTIAPETCQGWLSMFMTAVATQQSMVFYFNYGAAPAPADCASFTNFSWQVPAVFPYFMSLEKPQ</sequence>
<dbReference type="Proteomes" id="UP000185192">
    <property type="component" value="Unassembled WGS sequence"/>
</dbReference>
<name>A0A1N6HMZ3_9SPHN</name>
<dbReference type="RefSeq" id="WP_074206244.1">
    <property type="nucleotide sequence ID" value="NZ_FSQW01000002.1"/>
</dbReference>
<gene>
    <name evidence="1" type="ORF">SAMN02745824_3371</name>
</gene>
<accession>A0A1N6HMZ3</accession>
<reference evidence="2" key="1">
    <citation type="submission" date="2016-11" db="EMBL/GenBank/DDBJ databases">
        <authorList>
            <person name="Varghese N."/>
            <person name="Submissions S."/>
        </authorList>
    </citation>
    <scope>NUCLEOTIDE SEQUENCE [LARGE SCALE GENOMIC DNA]</scope>
    <source>
        <strain evidence="2">DSM 22363</strain>
    </source>
</reference>
<keyword evidence="2" id="KW-1185">Reference proteome</keyword>
<evidence type="ECO:0000313" key="2">
    <source>
        <dbReference type="Proteomes" id="UP000185192"/>
    </source>
</evidence>
<proteinExistence type="predicted"/>
<dbReference type="EMBL" id="FSQW01000002">
    <property type="protein sequence ID" value="SIO21204.1"/>
    <property type="molecule type" value="Genomic_DNA"/>
</dbReference>